<feature type="transmembrane region" description="Helical" evidence="1">
    <location>
        <begin position="49"/>
        <end position="67"/>
    </location>
</feature>
<feature type="transmembrane region" description="Helical" evidence="1">
    <location>
        <begin position="88"/>
        <end position="106"/>
    </location>
</feature>
<keyword evidence="1" id="KW-0812">Transmembrane</keyword>
<feature type="transmembrane region" description="Helical" evidence="1">
    <location>
        <begin position="149"/>
        <end position="168"/>
    </location>
</feature>
<evidence type="ECO:0000313" key="2">
    <source>
        <dbReference type="Proteomes" id="UP000694924"/>
    </source>
</evidence>
<proteinExistence type="predicted"/>
<feature type="transmembrane region" description="Helical" evidence="1">
    <location>
        <begin position="209"/>
        <end position="232"/>
    </location>
</feature>
<keyword evidence="2" id="KW-1185">Reference proteome</keyword>
<accession>A0ABM1IKY8</accession>
<dbReference type="Proteomes" id="UP000694924">
    <property type="component" value="Unplaced"/>
</dbReference>
<evidence type="ECO:0000256" key="1">
    <source>
        <dbReference type="SAM" id="Phobius"/>
    </source>
</evidence>
<keyword evidence="1" id="KW-0472">Membrane</keyword>
<feature type="transmembrane region" description="Helical" evidence="1">
    <location>
        <begin position="180"/>
        <end position="203"/>
    </location>
</feature>
<evidence type="ECO:0000313" key="3">
    <source>
        <dbReference type="RefSeq" id="XP_015180875.1"/>
    </source>
</evidence>
<reference evidence="3" key="1">
    <citation type="submission" date="2025-08" db="UniProtKB">
        <authorList>
            <consortium name="RefSeq"/>
        </authorList>
    </citation>
    <scope>IDENTIFICATION</scope>
    <source>
        <tissue evidence="3">Whole body</tissue>
    </source>
</reference>
<keyword evidence="1" id="KW-1133">Transmembrane helix</keyword>
<dbReference type="RefSeq" id="XP_015180875.1">
    <property type="nucleotide sequence ID" value="XM_015325389.1"/>
</dbReference>
<organism evidence="2 3">
    <name type="scientific">Polistes dominula</name>
    <name type="common">European paper wasp</name>
    <name type="synonym">Vespa dominula</name>
    <dbReference type="NCBI Taxonomy" id="743375"/>
    <lineage>
        <taxon>Eukaryota</taxon>
        <taxon>Metazoa</taxon>
        <taxon>Ecdysozoa</taxon>
        <taxon>Arthropoda</taxon>
        <taxon>Hexapoda</taxon>
        <taxon>Insecta</taxon>
        <taxon>Pterygota</taxon>
        <taxon>Neoptera</taxon>
        <taxon>Endopterygota</taxon>
        <taxon>Hymenoptera</taxon>
        <taxon>Apocrita</taxon>
        <taxon>Aculeata</taxon>
        <taxon>Vespoidea</taxon>
        <taxon>Vespidae</taxon>
        <taxon>Polistinae</taxon>
        <taxon>Polistini</taxon>
        <taxon>Polistes</taxon>
    </lineage>
</organism>
<dbReference type="GeneID" id="107068694"/>
<protein>
    <submittedName>
        <fullName evidence="3">Uncharacterized protein LOC107068694</fullName>
    </submittedName>
</protein>
<gene>
    <name evidence="3" type="primary">LOC107068694</name>
</gene>
<sequence length="353" mass="41583">MTQYVEASSAMKWHSLMDITNFLPYPLNMWNKIVITEDLTENNNRIRNVNTFLGYFILIWAIIYLAYKKCLNSLLRRMCIPLTQRYRIIEAAWNCGFCFCSIWYIMHMPTKNLNFSLNGWNITHQELAIILYKSFFFHRAGVAIICHNAWVHGLTNLLFASYVLNMLYEKQYKVENAFLFYRAVDIILIDICRILICSSQVIGEVGKLFAKWTATLLFSIHCLNWVYLYIFFIPKMMWPEKVDLALLIWFLAECSNSVWLKLCECAKATHWLEICLFPPPSKEAIELANIQKRHQKSMKKSVNVKSKKNDLAKALLCAMVIKKKIHRIRSEKDTKFQQNNLKPTYPTKNLRES</sequence>
<name>A0ABM1IKY8_POLDO</name>